<gene>
    <name evidence="3" type="ORF">FQV19_0010239</name>
</gene>
<feature type="region of interest" description="Disordered" evidence="1">
    <location>
        <begin position="84"/>
        <end position="105"/>
    </location>
</feature>
<proteinExistence type="predicted"/>
<evidence type="ECO:0000259" key="2">
    <source>
        <dbReference type="Pfam" id="PF15084"/>
    </source>
</evidence>
<keyword evidence="4" id="KW-1185">Reference proteome</keyword>
<organism evidence="3 4">
    <name type="scientific">Eudyptula minor</name>
    <name type="common">Little blue penguin</name>
    <name type="synonym">Aptenodytes minor</name>
    <dbReference type="NCBI Taxonomy" id="37083"/>
    <lineage>
        <taxon>Eukaryota</taxon>
        <taxon>Metazoa</taxon>
        <taxon>Chordata</taxon>
        <taxon>Craniata</taxon>
        <taxon>Vertebrata</taxon>
        <taxon>Euteleostomi</taxon>
        <taxon>Archelosauria</taxon>
        <taxon>Archosauria</taxon>
        <taxon>Dinosauria</taxon>
        <taxon>Saurischia</taxon>
        <taxon>Theropoda</taxon>
        <taxon>Coelurosauria</taxon>
        <taxon>Aves</taxon>
        <taxon>Neognathae</taxon>
        <taxon>Neoaves</taxon>
        <taxon>Aequornithes</taxon>
        <taxon>Sphenisciformes</taxon>
        <taxon>Spheniscidae</taxon>
        <taxon>Eudyptula</taxon>
    </lineage>
</organism>
<reference evidence="3" key="1">
    <citation type="journal article" date="2019" name="Gigascience">
        <title>High-coverage genomes to elucidate the evolution of penguins.</title>
        <authorList>
            <person name="Pan H."/>
            <person name="Cole T.L."/>
            <person name="Bi X."/>
            <person name="Fang M."/>
            <person name="Zhou C."/>
            <person name="Yang Z."/>
            <person name="Ksepka D.T."/>
            <person name="Hart T."/>
            <person name="Bouzat J.L."/>
            <person name="Argilla L.S."/>
            <person name="Bertelsen M.F."/>
            <person name="Boersma P.D."/>
            <person name="Bost C.A."/>
            <person name="Cherel Y."/>
            <person name="Dann P."/>
            <person name="Fiddaman S.R."/>
            <person name="Howard P."/>
            <person name="Labuschagne K."/>
            <person name="Mattern T."/>
            <person name="Miller G."/>
            <person name="Parker P."/>
            <person name="Phillips R.A."/>
            <person name="Quillfeldt P."/>
            <person name="Ryan P.G."/>
            <person name="Taylor H."/>
            <person name="Thompson D.R."/>
            <person name="Young M.J."/>
            <person name="Ellegaard M.R."/>
            <person name="Gilbert M.T.P."/>
            <person name="Sinding M.S."/>
            <person name="Pacheco G."/>
            <person name="Shepherd L.D."/>
            <person name="Tennyson A.J.D."/>
            <person name="Grosser S."/>
            <person name="Kay E."/>
            <person name="Nupen L.J."/>
            <person name="Ellenberg U."/>
            <person name="Houston D.M."/>
            <person name="Reeve A.H."/>
            <person name="Johnson K."/>
            <person name="Masello J.F."/>
            <person name="Stracke T."/>
            <person name="McKinlay B."/>
            <person name="Borboroglu P.G."/>
            <person name="Zhang D.X."/>
            <person name="Zhang G."/>
        </authorList>
    </citation>
    <scope>NUCLEOTIDE SEQUENCE</scope>
    <source>
        <strain evidence="3">Gonzo</strain>
    </source>
</reference>
<dbReference type="PANTHER" id="PTHR33667">
    <property type="entry name" value="SI:DKEY-57N24.6"/>
    <property type="match status" value="1"/>
</dbReference>
<feature type="non-terminal residue" evidence="3">
    <location>
        <position position="1"/>
    </location>
</feature>
<dbReference type="OrthoDB" id="188352at2759"/>
<evidence type="ECO:0000313" key="4">
    <source>
        <dbReference type="Proteomes" id="UP000782854"/>
    </source>
</evidence>
<dbReference type="Pfam" id="PF15084">
    <property type="entry name" value="DUF4550"/>
    <property type="match status" value="1"/>
</dbReference>
<dbReference type="AlphaFoldDB" id="A0A8J4KA64"/>
<dbReference type="EMBL" id="VULC01002439">
    <property type="protein sequence ID" value="KAF1554587.1"/>
    <property type="molecule type" value="Genomic_DNA"/>
</dbReference>
<feature type="non-terminal residue" evidence="3">
    <location>
        <position position="105"/>
    </location>
</feature>
<evidence type="ECO:0000256" key="1">
    <source>
        <dbReference type="SAM" id="MobiDB-lite"/>
    </source>
</evidence>
<evidence type="ECO:0000313" key="3">
    <source>
        <dbReference type="EMBL" id="KAF1554587.1"/>
    </source>
</evidence>
<dbReference type="InterPro" id="IPR027876">
    <property type="entry name" value="DUF4550"/>
</dbReference>
<protein>
    <recommendedName>
        <fullName evidence="2">DUF4550 domain-containing protein</fullName>
    </recommendedName>
</protein>
<feature type="compositionally biased region" description="Basic and acidic residues" evidence="1">
    <location>
        <begin position="87"/>
        <end position="97"/>
    </location>
</feature>
<name>A0A8J4KA64_EUDMI</name>
<dbReference type="PANTHER" id="PTHR33667:SF7">
    <property type="entry name" value="RIKEN CDNA 1810020O05 GENE"/>
    <property type="match status" value="1"/>
</dbReference>
<accession>A0A8J4KA64</accession>
<sequence>MWISWNHSVDIGVTNEYLIKLRDHKIILKIWDTKDKVSSKAKLSKPNVISSLEGDAEAVDGVKYAVLLQRKFFEESQPAPSCTKIKAAKESKAREESSALPVEGI</sequence>
<feature type="domain" description="DUF4550" evidence="2">
    <location>
        <begin position="1"/>
        <end position="46"/>
    </location>
</feature>
<dbReference type="Proteomes" id="UP000782854">
    <property type="component" value="Unassembled WGS sequence"/>
</dbReference>
<comment type="caution">
    <text evidence="3">The sequence shown here is derived from an EMBL/GenBank/DDBJ whole genome shotgun (WGS) entry which is preliminary data.</text>
</comment>